<dbReference type="PANTHER" id="PTHR43202">
    <property type="entry name" value="NICOTINATE-NUCLEOTIDE PYROPHOSPHORYLASE"/>
    <property type="match status" value="1"/>
</dbReference>
<proteinExistence type="predicted"/>
<dbReference type="InterPro" id="IPR022412">
    <property type="entry name" value="Quinolinate_PRibosylTrfase_N"/>
</dbReference>
<dbReference type="KEGG" id="nao:Y958_20495"/>
<accession>A0A248JWX2</accession>
<dbReference type="Gene3D" id="3.90.1170.20">
    <property type="entry name" value="Quinolinate phosphoribosyl transferase, N-terminal domain"/>
    <property type="match status" value="1"/>
</dbReference>
<dbReference type="InterPro" id="IPR036068">
    <property type="entry name" value="Nicotinate_pribotase-like_C"/>
</dbReference>
<dbReference type="PANTHER" id="PTHR43202:SF1">
    <property type="entry name" value="NICOTINATE PHOSPHORIBOSYLTRANSFERASE"/>
    <property type="match status" value="1"/>
</dbReference>
<sequence length="396" mass="43031">MAEDKKEVMALSAVMATPPGETTQAWPPADAVGRWTDVYFKRTRTIVERHGDVPVTYAVFMRRPVVFAPRLALDWLKSVAAARGFTPEIEVRYHEGQWIGAGEPMMWITGPFSQLAELETLFLMKLGPACVAAHNAFVMSAGLPKSAFLAMDARHCAGTEMADLMAYAASVGSKRAKRKVGAIGFIGNATDATAHYFGQTHGFGTMPHALIGYAGSTVKAAELYHDTFPGEAMTVLVDYFGREVSDTLAVCRRFPELAATGKLSVRLDTPGGRFVEGLDPPQSYAVLERRAPDSIRGYRDETELRYLIGAGVSAAGLHWVRENLDQAGFTKVRIVASSGFSPAKCRVMADAQAPIDVVGTGSFLPEHWGETYATADIVAYDGVARVKMGREFLLKR</sequence>
<dbReference type="Gene3D" id="3.20.20.70">
    <property type="entry name" value="Aldolase class I"/>
    <property type="match status" value="1"/>
</dbReference>
<protein>
    <submittedName>
        <fullName evidence="2">Nicotinate phosphoribosyltransferase</fullName>
    </submittedName>
</protein>
<keyword evidence="2" id="KW-0808">Transferase</keyword>
<dbReference type="GO" id="GO:0016763">
    <property type="term" value="F:pentosyltransferase activity"/>
    <property type="evidence" value="ECO:0007669"/>
    <property type="project" value="InterPro"/>
</dbReference>
<dbReference type="InterPro" id="IPR013785">
    <property type="entry name" value="Aldolase_TIM"/>
</dbReference>
<evidence type="ECO:0000259" key="1">
    <source>
        <dbReference type="Pfam" id="PF02749"/>
    </source>
</evidence>
<dbReference type="InterPro" id="IPR053190">
    <property type="entry name" value="NAPRTase-like"/>
</dbReference>
<dbReference type="AlphaFoldDB" id="A0A248JWX2"/>
<dbReference type="InterPro" id="IPR037128">
    <property type="entry name" value="Quinolinate_PRibosylTase_N_sf"/>
</dbReference>
<name>A0A248JWX2_9PROT</name>
<keyword evidence="3" id="KW-1185">Reference proteome</keyword>
<evidence type="ECO:0000313" key="2">
    <source>
        <dbReference type="EMBL" id="ASG23213.1"/>
    </source>
</evidence>
<dbReference type="GO" id="GO:0009435">
    <property type="term" value="P:NAD+ biosynthetic process"/>
    <property type="evidence" value="ECO:0007669"/>
    <property type="project" value="InterPro"/>
</dbReference>
<dbReference type="SUPFAM" id="SSF54675">
    <property type="entry name" value="Nicotinate/Quinolinate PRTase N-terminal domain-like"/>
    <property type="match status" value="1"/>
</dbReference>
<gene>
    <name evidence="2" type="ORF">Y958_20495</name>
</gene>
<keyword evidence="2" id="KW-0328">Glycosyltransferase</keyword>
<dbReference type="Proteomes" id="UP000197153">
    <property type="component" value="Chromosome 2"/>
</dbReference>
<organism evidence="2 3">
    <name type="scientific">Nitrospirillum viridazoti CBAmc</name>
    <dbReference type="NCBI Taxonomy" id="1441467"/>
    <lineage>
        <taxon>Bacteria</taxon>
        <taxon>Pseudomonadati</taxon>
        <taxon>Pseudomonadota</taxon>
        <taxon>Alphaproteobacteria</taxon>
        <taxon>Rhodospirillales</taxon>
        <taxon>Azospirillaceae</taxon>
        <taxon>Nitrospirillum</taxon>
        <taxon>Nitrospirillum viridazoti</taxon>
    </lineage>
</organism>
<dbReference type="SUPFAM" id="SSF51690">
    <property type="entry name" value="Nicotinate/Quinolinate PRTase C-terminal domain-like"/>
    <property type="match status" value="1"/>
</dbReference>
<dbReference type="EMBL" id="CP022111">
    <property type="protein sequence ID" value="ASG23213.1"/>
    <property type="molecule type" value="Genomic_DNA"/>
</dbReference>
<feature type="domain" description="Quinolinate phosphoribosyl transferase N-terminal" evidence="1">
    <location>
        <begin position="37"/>
        <end position="126"/>
    </location>
</feature>
<dbReference type="Pfam" id="PF02749">
    <property type="entry name" value="QRPTase_N"/>
    <property type="match status" value="1"/>
</dbReference>
<evidence type="ECO:0000313" key="3">
    <source>
        <dbReference type="Proteomes" id="UP000197153"/>
    </source>
</evidence>
<reference evidence="2 3" key="1">
    <citation type="submission" date="2017-06" db="EMBL/GenBank/DDBJ databases">
        <title>Complete genome sequence of Nitrospirillum amazonense strain CBAmC, an endophytic nitrogen-fixing and plant growth-promoting bacterium, isolated from sugarcane.</title>
        <authorList>
            <person name="Schwab S."/>
            <person name="dos Santos Teixeira K.R."/>
            <person name="Simoes Araujo J.L."/>
            <person name="Soares Vidal M."/>
            <person name="Borges de Freitas H.R."/>
            <person name="Rivello Crivelaro A.L."/>
            <person name="Bueno de Camargo Nunes A."/>
            <person name="dos Santos C.M."/>
            <person name="Palmeira da Silva Rosa D."/>
            <person name="da Silva Padilha D."/>
            <person name="da Silva E."/>
            <person name="Araujo Terra L."/>
            <person name="Soares Mendes V."/>
            <person name="Farinelli L."/>
            <person name="Magalhaes Cruz L."/>
            <person name="Baldani J.I."/>
        </authorList>
    </citation>
    <scope>NUCLEOTIDE SEQUENCE [LARGE SCALE GENOMIC DNA]</scope>
    <source>
        <strain evidence="2 3">CBAmC</strain>
    </source>
</reference>